<keyword evidence="1" id="KW-0479">Metal-binding</keyword>
<dbReference type="Gene3D" id="1.10.4020.10">
    <property type="entry name" value="DNA breaking-rejoining enzymes"/>
    <property type="match status" value="1"/>
</dbReference>
<feature type="domain" description="CCHC-type" evidence="2">
    <location>
        <begin position="251"/>
        <end position="267"/>
    </location>
</feature>
<dbReference type="SUPFAM" id="SSF47353">
    <property type="entry name" value="Retrovirus capsid dimerization domain-like"/>
    <property type="match status" value="1"/>
</dbReference>
<dbReference type="Pfam" id="PF02023">
    <property type="entry name" value="SCAN"/>
    <property type="match status" value="1"/>
</dbReference>
<organism evidence="4 5">
    <name type="scientific">Branchiostoma belcheri</name>
    <name type="common">Amphioxus</name>
    <dbReference type="NCBI Taxonomy" id="7741"/>
    <lineage>
        <taxon>Eukaryota</taxon>
        <taxon>Metazoa</taxon>
        <taxon>Chordata</taxon>
        <taxon>Cephalochordata</taxon>
        <taxon>Leptocardii</taxon>
        <taxon>Amphioxiformes</taxon>
        <taxon>Branchiostomatidae</taxon>
        <taxon>Branchiostoma</taxon>
    </lineage>
</organism>
<dbReference type="Pfam" id="PF13975">
    <property type="entry name" value="gag-asp_proteas"/>
    <property type="match status" value="1"/>
</dbReference>
<dbReference type="PROSITE" id="PS50158">
    <property type="entry name" value="ZF_CCHC"/>
    <property type="match status" value="1"/>
</dbReference>
<dbReference type="InterPro" id="IPR021109">
    <property type="entry name" value="Peptidase_aspartic_dom_sf"/>
</dbReference>
<gene>
    <name evidence="5" type="primary">LOC109477509</name>
</gene>
<dbReference type="GeneID" id="109477509"/>
<feature type="domain" description="SCAN box" evidence="3">
    <location>
        <begin position="154"/>
        <end position="226"/>
    </location>
</feature>
<proteinExistence type="predicted"/>
<evidence type="ECO:0000259" key="2">
    <source>
        <dbReference type="PROSITE" id="PS50158"/>
    </source>
</evidence>
<dbReference type="Proteomes" id="UP000515135">
    <property type="component" value="Unplaced"/>
</dbReference>
<dbReference type="CDD" id="cd00303">
    <property type="entry name" value="retropepsin_like"/>
    <property type="match status" value="1"/>
</dbReference>
<accession>A0A6P4ZXM4</accession>
<keyword evidence="1" id="KW-0863">Zinc-finger</keyword>
<dbReference type="SUPFAM" id="SSF57756">
    <property type="entry name" value="Retrovirus zinc finger-like domains"/>
    <property type="match status" value="1"/>
</dbReference>
<evidence type="ECO:0000256" key="1">
    <source>
        <dbReference type="PROSITE-ProRule" id="PRU00047"/>
    </source>
</evidence>
<dbReference type="InterPro" id="IPR001878">
    <property type="entry name" value="Znf_CCHC"/>
</dbReference>
<dbReference type="GO" id="GO:0003676">
    <property type="term" value="F:nucleic acid binding"/>
    <property type="evidence" value="ECO:0007669"/>
    <property type="project" value="InterPro"/>
</dbReference>
<evidence type="ECO:0000313" key="4">
    <source>
        <dbReference type="Proteomes" id="UP000515135"/>
    </source>
</evidence>
<dbReference type="RefSeq" id="XP_019634351.1">
    <property type="nucleotide sequence ID" value="XM_019778792.1"/>
</dbReference>
<name>A0A6P4ZXM4_BRABE</name>
<dbReference type="KEGG" id="bbel:109477509"/>
<dbReference type="InterPro" id="IPR036875">
    <property type="entry name" value="Znf_CCHC_sf"/>
</dbReference>
<evidence type="ECO:0000313" key="5">
    <source>
        <dbReference type="RefSeq" id="XP_019634351.1"/>
    </source>
</evidence>
<keyword evidence="1" id="KW-0862">Zinc</keyword>
<evidence type="ECO:0000259" key="3">
    <source>
        <dbReference type="PROSITE" id="PS50804"/>
    </source>
</evidence>
<dbReference type="OrthoDB" id="10066033at2759"/>
<dbReference type="AlphaFoldDB" id="A0A6P4ZXM4"/>
<dbReference type="PROSITE" id="PS50804">
    <property type="entry name" value="SCAN_BOX"/>
    <property type="match status" value="1"/>
</dbReference>
<reference evidence="5" key="1">
    <citation type="submission" date="2025-08" db="UniProtKB">
        <authorList>
            <consortium name="RefSeq"/>
        </authorList>
    </citation>
    <scope>IDENTIFICATION</scope>
    <source>
        <tissue evidence="5">Gonad</tissue>
    </source>
</reference>
<dbReference type="GO" id="GO:0008270">
    <property type="term" value="F:zinc ion binding"/>
    <property type="evidence" value="ECO:0007669"/>
    <property type="project" value="UniProtKB-KW"/>
</dbReference>
<dbReference type="InterPro" id="IPR003309">
    <property type="entry name" value="SCAN_dom"/>
</dbReference>
<keyword evidence="4" id="KW-1185">Reference proteome</keyword>
<protein>
    <submittedName>
        <fullName evidence="5">Uncharacterized protein LOC109477509</fullName>
    </submittedName>
</protein>
<sequence>MTDKLIAQAKEMGLEGSDILQYVERQQTIERDERARERDAQRKHELELEALKLKQAEIQYKAGQKQAAEEVKAKTPRLPSFTEGKGIDGYLLRFERFARANHWAEGTWASSLSALLTGKALDVYSRLSDAEAQDYDKVKEAILKRYELTEDGFRKKFRSEIPQEGEGPDQYIVRLSSYLNRWIELSGTSKTFEGICDLIIQEQFLDLCPMDLAIHLRERKPKSLEENHVSKPTMHQPTKGYDKSPAKFQGKCFQCDATGHRKADCPRTQTKAPKKSMFAQGRYQFWDGALGEEESKHSSKGTVNGQRVQMYRDTGSSMTYVNQRFVPKEAYQKNTVRVRLANGTVDTIPTARVKLEVGGSEKLMEVGVMDTPYPGTAW</sequence>
<dbReference type="PANTHER" id="PTHR46888:SF1">
    <property type="entry name" value="RIBONUCLEASE H"/>
    <property type="match status" value="1"/>
</dbReference>
<dbReference type="InterPro" id="IPR038269">
    <property type="entry name" value="SCAN_sf"/>
</dbReference>
<dbReference type="Gene3D" id="2.40.70.10">
    <property type="entry name" value="Acid Proteases"/>
    <property type="match status" value="1"/>
</dbReference>
<dbReference type="PANTHER" id="PTHR46888">
    <property type="entry name" value="ZINC KNUCKLE DOMAINCONTAINING PROTEIN-RELATED"/>
    <property type="match status" value="1"/>
</dbReference>
<dbReference type="SUPFAM" id="SSF50630">
    <property type="entry name" value="Acid proteases"/>
    <property type="match status" value="1"/>
</dbReference>